<keyword evidence="2" id="KW-1133">Transmembrane helix</keyword>
<dbReference type="PANTHER" id="PTHR31323">
    <property type="entry name" value="MECHANOSENSITIVE ION CHANNEL PROTEIN MSY2"/>
    <property type="match status" value="1"/>
</dbReference>
<feature type="transmembrane region" description="Helical" evidence="2">
    <location>
        <begin position="89"/>
        <end position="109"/>
    </location>
</feature>
<feature type="domain" description="Mechanosensitive ion channel protein Msy1/2-like transmembrane" evidence="3">
    <location>
        <begin position="74"/>
        <end position="234"/>
    </location>
</feature>
<sequence>MEKKDLEEVPLKEQDFASSPLNPHDPSHDFSRNRDHADPDSDSTATNSSDFDWDEDEEAAKDNGMKKTKAKRGRAVYLAFMKLARPFRVFLLGVLGTGLFIAPLLIVEFRFKNTSVFPHVRLWSLWASIIWVAGCLTYLVVDAIPRIVISLVILFGGQVERLKIQLELTLAVAPWLKLALDISWAWIALSVLRSVYKPPGSYWVIVNRVMQALFTAGIILLVEKLFLQFVAINFHEKALADRIAEN</sequence>
<evidence type="ECO:0000313" key="5">
    <source>
        <dbReference type="Proteomes" id="UP001465976"/>
    </source>
</evidence>
<feature type="compositionally biased region" description="Basic and acidic residues" evidence="1">
    <location>
        <begin position="1"/>
        <end position="15"/>
    </location>
</feature>
<comment type="caution">
    <text evidence="4">The sequence shown here is derived from an EMBL/GenBank/DDBJ whole genome shotgun (WGS) entry which is preliminary data.</text>
</comment>
<evidence type="ECO:0000256" key="2">
    <source>
        <dbReference type="SAM" id="Phobius"/>
    </source>
</evidence>
<dbReference type="Proteomes" id="UP001465976">
    <property type="component" value="Unassembled WGS sequence"/>
</dbReference>
<keyword evidence="2" id="KW-0472">Membrane</keyword>
<keyword evidence="5" id="KW-1185">Reference proteome</keyword>
<gene>
    <name evidence="4" type="ORF">V5O48_007361</name>
</gene>
<feature type="transmembrane region" description="Helical" evidence="2">
    <location>
        <begin position="129"/>
        <end position="156"/>
    </location>
</feature>
<feature type="region of interest" description="Disordered" evidence="1">
    <location>
        <begin position="1"/>
        <end position="66"/>
    </location>
</feature>
<feature type="non-terminal residue" evidence="4">
    <location>
        <position position="246"/>
    </location>
</feature>
<reference evidence="4 5" key="1">
    <citation type="submission" date="2024-02" db="EMBL/GenBank/DDBJ databases">
        <title>A draft genome for the cacao thread blight pathogen Marasmius crinis-equi.</title>
        <authorList>
            <person name="Cohen S.P."/>
            <person name="Baruah I.K."/>
            <person name="Amoako-Attah I."/>
            <person name="Bukari Y."/>
            <person name="Meinhardt L.W."/>
            <person name="Bailey B.A."/>
        </authorList>
    </citation>
    <scope>NUCLEOTIDE SEQUENCE [LARGE SCALE GENOMIC DNA]</scope>
    <source>
        <strain evidence="4 5">GH-76</strain>
    </source>
</reference>
<dbReference type="Pfam" id="PF25886">
    <property type="entry name" value="Msy1"/>
    <property type="match status" value="1"/>
</dbReference>
<organism evidence="4 5">
    <name type="scientific">Marasmius crinis-equi</name>
    <dbReference type="NCBI Taxonomy" id="585013"/>
    <lineage>
        <taxon>Eukaryota</taxon>
        <taxon>Fungi</taxon>
        <taxon>Dikarya</taxon>
        <taxon>Basidiomycota</taxon>
        <taxon>Agaricomycotina</taxon>
        <taxon>Agaricomycetes</taxon>
        <taxon>Agaricomycetidae</taxon>
        <taxon>Agaricales</taxon>
        <taxon>Marasmiineae</taxon>
        <taxon>Marasmiaceae</taxon>
        <taxon>Marasmius</taxon>
    </lineage>
</organism>
<evidence type="ECO:0000259" key="3">
    <source>
        <dbReference type="Pfam" id="PF25886"/>
    </source>
</evidence>
<feature type="transmembrane region" description="Helical" evidence="2">
    <location>
        <begin position="168"/>
        <end position="189"/>
    </location>
</feature>
<accession>A0ABR3FHE7</accession>
<keyword evidence="2" id="KW-0812">Transmembrane</keyword>
<proteinExistence type="predicted"/>
<dbReference type="PANTHER" id="PTHR31323:SF11">
    <property type="entry name" value="EF-HAND DOMAIN-CONTAINING PROTEIN"/>
    <property type="match status" value="1"/>
</dbReference>
<feature type="compositionally biased region" description="Basic and acidic residues" evidence="1">
    <location>
        <begin position="25"/>
        <end position="39"/>
    </location>
</feature>
<dbReference type="EMBL" id="JBAHYK010000382">
    <property type="protein sequence ID" value="KAL0574611.1"/>
    <property type="molecule type" value="Genomic_DNA"/>
</dbReference>
<protein>
    <recommendedName>
        <fullName evidence="3">Mechanosensitive ion channel protein Msy1/2-like transmembrane domain-containing protein</fullName>
    </recommendedName>
</protein>
<evidence type="ECO:0000313" key="4">
    <source>
        <dbReference type="EMBL" id="KAL0574611.1"/>
    </source>
</evidence>
<name>A0ABR3FHE7_9AGAR</name>
<evidence type="ECO:0000256" key="1">
    <source>
        <dbReference type="SAM" id="MobiDB-lite"/>
    </source>
</evidence>
<dbReference type="InterPro" id="IPR058650">
    <property type="entry name" value="Msy1/2-like"/>
</dbReference>